<proteinExistence type="predicted"/>
<organism evidence="2 3">
    <name type="scientific">Perkinsus olseni</name>
    <name type="common">Perkinsus atlanticus</name>
    <dbReference type="NCBI Taxonomy" id="32597"/>
    <lineage>
        <taxon>Eukaryota</taxon>
        <taxon>Sar</taxon>
        <taxon>Alveolata</taxon>
        <taxon>Perkinsozoa</taxon>
        <taxon>Perkinsea</taxon>
        <taxon>Perkinsida</taxon>
        <taxon>Perkinsidae</taxon>
        <taxon>Perkinsus</taxon>
    </lineage>
</organism>
<gene>
    <name evidence="2" type="ORF">FOZ62_021863</name>
</gene>
<accession>A0A7J6RBW0</accession>
<dbReference type="InterPro" id="IPR055480">
    <property type="entry name" value="NAD-GDH_N"/>
</dbReference>
<evidence type="ECO:0000313" key="3">
    <source>
        <dbReference type="Proteomes" id="UP000574390"/>
    </source>
</evidence>
<evidence type="ECO:0000259" key="1">
    <source>
        <dbReference type="Pfam" id="PF23147"/>
    </source>
</evidence>
<comment type="caution">
    <text evidence="2">The sequence shown here is derived from an EMBL/GenBank/DDBJ whole genome shotgun (WGS) entry which is preliminary data.</text>
</comment>
<protein>
    <recommendedName>
        <fullName evidence="1">NAD-dependent glutamate dehydrogenase N-terminal domain-containing protein</fullName>
    </recommendedName>
</protein>
<reference evidence="2 3" key="1">
    <citation type="submission" date="2020-04" db="EMBL/GenBank/DDBJ databases">
        <title>Perkinsus olseni comparative genomics.</title>
        <authorList>
            <person name="Bogema D.R."/>
        </authorList>
    </citation>
    <scope>NUCLEOTIDE SEQUENCE [LARGE SCALE GENOMIC DNA]</scope>
    <source>
        <strain evidence="2">ATCC PRA-205</strain>
    </source>
</reference>
<dbReference type="Proteomes" id="UP000574390">
    <property type="component" value="Unassembled WGS sequence"/>
</dbReference>
<feature type="domain" description="NAD-dependent glutamate dehydrogenase N-terminal" evidence="1">
    <location>
        <begin position="57"/>
        <end position="118"/>
    </location>
</feature>
<dbReference type="Pfam" id="PF23147">
    <property type="entry name" value="GDH2_N"/>
    <property type="match status" value="1"/>
</dbReference>
<dbReference type="EMBL" id="JABANM010023894">
    <property type="protein sequence ID" value="KAF4717120.1"/>
    <property type="molecule type" value="Genomic_DNA"/>
</dbReference>
<evidence type="ECO:0000313" key="2">
    <source>
        <dbReference type="EMBL" id="KAF4717120.1"/>
    </source>
</evidence>
<name>A0A7J6RBW0_PEROL</name>
<feature type="non-terminal residue" evidence="2">
    <location>
        <position position="147"/>
    </location>
</feature>
<sequence length="147" mass="16618">MLPIHDAVMNGHSDIRTMLADLDLSYAGGMCYLSPTQMDLLRDQLGSFSAEISLTGEELEAKMTQVFAIIVKEGVFAAKRLWTEIQYYFIDLGLHPKYFKVFTSDQIARHIHSLLAARKVAQTTKSDFIHFEIEEPDSAFFLATLDP</sequence>
<dbReference type="AlphaFoldDB" id="A0A7J6RBW0"/>